<evidence type="ECO:0000313" key="2">
    <source>
        <dbReference type="EMBL" id="KST70081.1"/>
    </source>
</evidence>
<dbReference type="InterPro" id="IPR051083">
    <property type="entry name" value="GrpII_Intron_Splice-Mob/Def"/>
</dbReference>
<dbReference type="Pfam" id="PF13655">
    <property type="entry name" value="RVT_N"/>
    <property type="match status" value="1"/>
</dbReference>
<dbReference type="InterPro" id="IPR025960">
    <property type="entry name" value="RVT_N"/>
</dbReference>
<keyword evidence="4" id="KW-1185">Reference proteome</keyword>
<evidence type="ECO:0000259" key="1">
    <source>
        <dbReference type="PROSITE" id="PS50878"/>
    </source>
</evidence>
<dbReference type="InterPro" id="IPR013597">
    <property type="entry name" value="Mat_intron_G2"/>
</dbReference>
<accession>A0A0V8A0E1</accession>
<dbReference type="CDD" id="cd01651">
    <property type="entry name" value="RT_G2_intron"/>
    <property type="match status" value="1"/>
</dbReference>
<dbReference type="PANTHER" id="PTHR34047:SF10">
    <property type="entry name" value="GROUP II INTRON-ASSOCIATED OPEN READING FRAME"/>
    <property type="match status" value="1"/>
</dbReference>
<keyword evidence="2" id="KW-0695">RNA-directed DNA polymerase</keyword>
<comment type="caution">
    <text evidence="2">The sequence shown here is derived from an EMBL/GenBank/DDBJ whole genome shotgun (WGS) entry which is preliminary data.</text>
</comment>
<dbReference type="PANTHER" id="PTHR34047">
    <property type="entry name" value="NUCLEAR INTRON MATURASE 1, MITOCHONDRIAL-RELATED"/>
    <property type="match status" value="1"/>
</dbReference>
<evidence type="ECO:0000313" key="4">
    <source>
        <dbReference type="Proteomes" id="UP000053372"/>
    </source>
</evidence>
<keyword evidence="2" id="KW-0808">Transferase</keyword>
<dbReference type="NCBIfam" id="TIGR04416">
    <property type="entry name" value="group_II_RT_mat"/>
    <property type="match status" value="1"/>
</dbReference>
<organism evidence="2 4">
    <name type="scientific">Mastigocoleus testarum BC008</name>
    <dbReference type="NCBI Taxonomy" id="371196"/>
    <lineage>
        <taxon>Bacteria</taxon>
        <taxon>Bacillati</taxon>
        <taxon>Cyanobacteriota</taxon>
        <taxon>Cyanophyceae</taxon>
        <taxon>Nostocales</taxon>
        <taxon>Hapalosiphonaceae</taxon>
        <taxon>Mastigocoleus</taxon>
    </lineage>
</organism>
<dbReference type="InterPro" id="IPR030931">
    <property type="entry name" value="Group_II_RT_mat"/>
</dbReference>
<dbReference type="AlphaFoldDB" id="A0A0V8A0E1"/>
<dbReference type="InterPro" id="IPR043502">
    <property type="entry name" value="DNA/RNA_pol_sf"/>
</dbReference>
<dbReference type="EMBL" id="LMTZ01000004">
    <property type="protein sequence ID" value="KST70112.1"/>
    <property type="molecule type" value="Genomic_DNA"/>
</dbReference>
<dbReference type="EMBL" id="LMTZ01000005">
    <property type="protein sequence ID" value="KST70081.1"/>
    <property type="molecule type" value="Genomic_DNA"/>
</dbReference>
<dbReference type="CDD" id="cd00085">
    <property type="entry name" value="HNHc"/>
    <property type="match status" value="1"/>
</dbReference>
<dbReference type="Pfam" id="PF00078">
    <property type="entry name" value="RVT_1"/>
    <property type="match status" value="1"/>
</dbReference>
<keyword evidence="2" id="KW-0548">Nucleotidyltransferase</keyword>
<dbReference type="InterPro" id="IPR000477">
    <property type="entry name" value="RT_dom"/>
</dbReference>
<evidence type="ECO:0000313" key="3">
    <source>
        <dbReference type="EMBL" id="KST70112.1"/>
    </source>
</evidence>
<reference evidence="2 4" key="1">
    <citation type="journal article" date="2015" name="Genome Announc.">
        <title>Draft Genome of the Euendolithic (true boring) Cyanobacterium Mastigocoleus testarum strain BC008.</title>
        <authorList>
            <person name="Guida B.S."/>
            <person name="Garcia-Pichel F."/>
        </authorList>
    </citation>
    <scope>NUCLEOTIDE SEQUENCE [LARGE SCALE GENOMIC DNA]</scope>
    <source>
        <strain evidence="2 4">BC008</strain>
    </source>
</reference>
<name>A0A0V8A0E1_9CYAN</name>
<dbReference type="PROSITE" id="PS00028">
    <property type="entry name" value="ZINC_FINGER_C2H2_1"/>
    <property type="match status" value="1"/>
</dbReference>
<dbReference type="Pfam" id="PF08388">
    <property type="entry name" value="GIIM"/>
    <property type="match status" value="1"/>
</dbReference>
<dbReference type="GO" id="GO:0003964">
    <property type="term" value="F:RNA-directed DNA polymerase activity"/>
    <property type="evidence" value="ECO:0007669"/>
    <property type="project" value="UniProtKB-KW"/>
</dbReference>
<gene>
    <name evidence="2" type="ORF">BC008_06495</name>
    <name evidence="3" type="ORF">BC008_06665</name>
</gene>
<proteinExistence type="predicted"/>
<dbReference type="SMART" id="SM00507">
    <property type="entry name" value="HNHc"/>
    <property type="match status" value="1"/>
</dbReference>
<dbReference type="SUPFAM" id="SSF56672">
    <property type="entry name" value="DNA/RNA polymerases"/>
    <property type="match status" value="1"/>
</dbReference>
<dbReference type="InterPro" id="IPR013087">
    <property type="entry name" value="Znf_C2H2_type"/>
</dbReference>
<dbReference type="Proteomes" id="UP000053372">
    <property type="component" value="Unassembled WGS sequence"/>
</dbReference>
<dbReference type="InterPro" id="IPR003615">
    <property type="entry name" value="HNH_nuc"/>
</dbReference>
<sequence>MNTGNLMYEWKDIPWRKLEKQVFKLQKRIYQASIRGDVKTVRKLQRLLLKSRAAKLLAVRRISQDNRGKRTAGIDGIKNLKPKQRLQLAANLELPKKAMPIRRVWIPKPGKEEKRCSAVLGVSPMSDCIKKRPLGIPTMRDRASQALAKLALEPEWEAQFEPHSYGFRPGRSTHDAVKYLFLSMRRQEKYVLDADISKCFDRINHKALLNKLNTFPLMRRAIKAWLKSGVMEGNKIFPTNEGTPQGGCISPLLANIALHGLEDYIKSSFPKSKKLGNIKEASWQPTIVRYADDLVILHRDLEELKKAKNLAQKWLNKMGLEFSLTKTKICHTFYEYEGNESGFNFLGFTFKQYPLGKRNRRKVAGGGYSRDALHKTIITPTQDSIKRHKDKLSQIIDGYKTATQEKLIGILNPIIVGWANYYSAVNSKEIFGDIDNWLYIKLRRWANRRHPMKPKHWIANKYWNVDSLGKWEFSEGNIPLKEHKKTPIKMHINVKENRSPFDGDWTYWSTRRGKHPGLRPILAKLLRTQKGRCAHCKLNFTLEDVIEVHHIDLNHKNQKYNNLQVLHGHCHDRKH</sequence>
<dbReference type="PROSITE" id="PS50878">
    <property type="entry name" value="RT_POL"/>
    <property type="match status" value="1"/>
</dbReference>
<feature type="domain" description="Reverse transcriptase" evidence="1">
    <location>
        <begin position="87"/>
        <end position="350"/>
    </location>
</feature>
<protein>
    <submittedName>
        <fullName evidence="2">Group II intron reverse transcriptase/maturase</fullName>
    </submittedName>
</protein>